<sequence>MEVGDKKKEIINALQSTSDELLIEEVYELVHPQAGVEDVTLGNLPLELQTKILRALNDYKDGRYITHEEMKSKMQQWLLK</sequence>
<dbReference type="AlphaFoldDB" id="A0A512BAK5"/>
<organism evidence="1 2">
    <name type="scientific">Segetibacter aerophilus</name>
    <dbReference type="NCBI Taxonomy" id="670293"/>
    <lineage>
        <taxon>Bacteria</taxon>
        <taxon>Pseudomonadati</taxon>
        <taxon>Bacteroidota</taxon>
        <taxon>Chitinophagia</taxon>
        <taxon>Chitinophagales</taxon>
        <taxon>Chitinophagaceae</taxon>
        <taxon>Segetibacter</taxon>
    </lineage>
</organism>
<protein>
    <submittedName>
        <fullName evidence="1">Uncharacterized protein</fullName>
    </submittedName>
</protein>
<comment type="caution">
    <text evidence="1">The sequence shown here is derived from an EMBL/GenBank/DDBJ whole genome shotgun (WGS) entry which is preliminary data.</text>
</comment>
<dbReference type="RefSeq" id="WP_147203002.1">
    <property type="nucleotide sequence ID" value="NZ_BJYT01000004.1"/>
</dbReference>
<dbReference type="Proteomes" id="UP000321513">
    <property type="component" value="Unassembled WGS sequence"/>
</dbReference>
<keyword evidence="2" id="KW-1185">Reference proteome</keyword>
<evidence type="ECO:0000313" key="2">
    <source>
        <dbReference type="Proteomes" id="UP000321513"/>
    </source>
</evidence>
<evidence type="ECO:0000313" key="1">
    <source>
        <dbReference type="EMBL" id="GEO08945.1"/>
    </source>
</evidence>
<name>A0A512BAK5_9BACT</name>
<proteinExistence type="predicted"/>
<dbReference type="OrthoDB" id="679579at2"/>
<reference evidence="1 2" key="1">
    <citation type="submission" date="2019-07" db="EMBL/GenBank/DDBJ databases">
        <title>Whole genome shotgun sequence of Segetibacter aerophilus NBRC 106135.</title>
        <authorList>
            <person name="Hosoyama A."/>
            <person name="Uohara A."/>
            <person name="Ohji S."/>
            <person name="Ichikawa N."/>
        </authorList>
    </citation>
    <scope>NUCLEOTIDE SEQUENCE [LARGE SCALE GENOMIC DNA]</scope>
    <source>
        <strain evidence="1 2">NBRC 106135</strain>
    </source>
</reference>
<accession>A0A512BAK5</accession>
<dbReference type="EMBL" id="BJYT01000004">
    <property type="protein sequence ID" value="GEO08945.1"/>
    <property type="molecule type" value="Genomic_DNA"/>
</dbReference>
<gene>
    <name evidence="1" type="ORF">SAE01_14410</name>
</gene>